<accession>A0AAQ3X7H1</accession>
<gene>
    <name evidence="2" type="ORF">U9M48_035023</name>
</gene>
<evidence type="ECO:0000313" key="2">
    <source>
        <dbReference type="EMBL" id="WVZ88506.1"/>
    </source>
</evidence>
<reference evidence="2 3" key="1">
    <citation type="submission" date="2024-02" db="EMBL/GenBank/DDBJ databases">
        <title>High-quality chromosome-scale genome assembly of Pensacola bahiagrass (Paspalum notatum Flugge var. saurae).</title>
        <authorList>
            <person name="Vega J.M."/>
            <person name="Podio M."/>
            <person name="Orjuela J."/>
            <person name="Siena L.A."/>
            <person name="Pessino S.C."/>
            <person name="Combes M.C."/>
            <person name="Mariac C."/>
            <person name="Albertini E."/>
            <person name="Pupilli F."/>
            <person name="Ortiz J.P.A."/>
            <person name="Leblanc O."/>
        </authorList>
    </citation>
    <scope>NUCLEOTIDE SEQUENCE [LARGE SCALE GENOMIC DNA]</scope>
    <source>
        <strain evidence="2">R1</strain>
        <tissue evidence="2">Leaf</tissue>
    </source>
</reference>
<protein>
    <submittedName>
        <fullName evidence="2">Uncharacterized protein</fullName>
    </submittedName>
</protein>
<organism evidence="2 3">
    <name type="scientific">Paspalum notatum var. saurae</name>
    <dbReference type="NCBI Taxonomy" id="547442"/>
    <lineage>
        <taxon>Eukaryota</taxon>
        <taxon>Viridiplantae</taxon>
        <taxon>Streptophyta</taxon>
        <taxon>Embryophyta</taxon>
        <taxon>Tracheophyta</taxon>
        <taxon>Spermatophyta</taxon>
        <taxon>Magnoliopsida</taxon>
        <taxon>Liliopsida</taxon>
        <taxon>Poales</taxon>
        <taxon>Poaceae</taxon>
        <taxon>PACMAD clade</taxon>
        <taxon>Panicoideae</taxon>
        <taxon>Andropogonodae</taxon>
        <taxon>Paspaleae</taxon>
        <taxon>Paspalinae</taxon>
        <taxon>Paspalum</taxon>
    </lineage>
</organism>
<sequence length="165" mass="16603">MKLATSARKRTSRIPFLPAGSSAPSAPPPWQAASPPSLRRDGSGGDTPPSGKAGSSAVAGHQPPPPCTGPRRGRPPPPSLRRDGSGGDTPPSAKAGSSAVAGHHNLLLPVSGPRRLLIRERVPSHTRLRRGAPAAPCASSSVGGPWLGEGGEGGSRQDLGGYGSR</sequence>
<keyword evidence="3" id="KW-1185">Reference proteome</keyword>
<evidence type="ECO:0000313" key="3">
    <source>
        <dbReference type="Proteomes" id="UP001341281"/>
    </source>
</evidence>
<dbReference type="EMBL" id="CP144752">
    <property type="protein sequence ID" value="WVZ88506.1"/>
    <property type="molecule type" value="Genomic_DNA"/>
</dbReference>
<dbReference type="AlphaFoldDB" id="A0AAQ3X7H1"/>
<evidence type="ECO:0000256" key="1">
    <source>
        <dbReference type="SAM" id="MobiDB-lite"/>
    </source>
</evidence>
<feature type="region of interest" description="Disordered" evidence="1">
    <location>
        <begin position="1"/>
        <end position="165"/>
    </location>
</feature>
<feature type="compositionally biased region" description="Gly residues" evidence="1">
    <location>
        <begin position="145"/>
        <end position="165"/>
    </location>
</feature>
<feature type="non-terminal residue" evidence="2">
    <location>
        <position position="1"/>
    </location>
</feature>
<name>A0AAQ3X7H1_PASNO</name>
<dbReference type="Proteomes" id="UP001341281">
    <property type="component" value="Chromosome 08"/>
</dbReference>
<proteinExistence type="predicted"/>